<comment type="caution">
    <text evidence="3">The sequence shown here is derived from an EMBL/GenBank/DDBJ whole genome shotgun (WGS) entry which is preliminary data.</text>
</comment>
<dbReference type="InterPro" id="IPR021136">
    <property type="entry name" value="Flagellar_hook_control-like_C"/>
</dbReference>
<proteinExistence type="predicted"/>
<evidence type="ECO:0000259" key="2">
    <source>
        <dbReference type="Pfam" id="PF02120"/>
    </source>
</evidence>
<feature type="region of interest" description="Disordered" evidence="1">
    <location>
        <begin position="165"/>
        <end position="199"/>
    </location>
</feature>
<evidence type="ECO:0000313" key="4">
    <source>
        <dbReference type="Proteomes" id="UP000321933"/>
    </source>
</evidence>
<name>A0A5C9A569_9GAMM</name>
<dbReference type="EMBL" id="VRYZ01000001">
    <property type="protein sequence ID" value="TXS94797.1"/>
    <property type="molecule type" value="Genomic_DNA"/>
</dbReference>
<protein>
    <submittedName>
        <fullName evidence="3">Flagellar hook-length control protein FliK</fullName>
    </submittedName>
</protein>
<gene>
    <name evidence="3" type="ORF">FVW59_02490</name>
</gene>
<feature type="compositionally biased region" description="Basic and acidic residues" evidence="1">
    <location>
        <begin position="187"/>
        <end position="198"/>
    </location>
</feature>
<keyword evidence="4" id="KW-1185">Reference proteome</keyword>
<feature type="domain" description="Flagellar hook-length control protein-like C-terminal" evidence="2">
    <location>
        <begin position="258"/>
        <end position="331"/>
    </location>
</feature>
<dbReference type="RefSeq" id="WP_148062639.1">
    <property type="nucleotide sequence ID" value="NZ_VRYZ01000001.1"/>
</dbReference>
<evidence type="ECO:0000313" key="3">
    <source>
        <dbReference type="EMBL" id="TXS94797.1"/>
    </source>
</evidence>
<dbReference type="OrthoDB" id="5296742at2"/>
<keyword evidence="3" id="KW-0282">Flagellum</keyword>
<reference evidence="3 4" key="1">
    <citation type="submission" date="2019-08" db="EMBL/GenBank/DDBJ databases">
        <title>Parahaliea maris sp. nov., isolated from the surface seawater.</title>
        <authorList>
            <person name="Liu Y."/>
        </authorList>
    </citation>
    <scope>NUCLEOTIDE SEQUENCE [LARGE SCALE GENOMIC DNA]</scope>
    <source>
        <strain evidence="3 4">S2-26</strain>
    </source>
</reference>
<evidence type="ECO:0000256" key="1">
    <source>
        <dbReference type="SAM" id="MobiDB-lite"/>
    </source>
</evidence>
<dbReference type="Proteomes" id="UP000321933">
    <property type="component" value="Unassembled WGS sequence"/>
</dbReference>
<keyword evidence="3" id="KW-0969">Cilium</keyword>
<dbReference type="AlphaFoldDB" id="A0A5C9A569"/>
<dbReference type="Pfam" id="PF02120">
    <property type="entry name" value="Flg_hook"/>
    <property type="match status" value="1"/>
</dbReference>
<accession>A0A5C9A569</accession>
<organism evidence="3 4">
    <name type="scientific">Parahaliea aestuarii</name>
    <dbReference type="NCBI Taxonomy" id="1852021"/>
    <lineage>
        <taxon>Bacteria</taxon>
        <taxon>Pseudomonadati</taxon>
        <taxon>Pseudomonadota</taxon>
        <taxon>Gammaproteobacteria</taxon>
        <taxon>Cellvibrionales</taxon>
        <taxon>Halieaceae</taxon>
        <taxon>Parahaliea</taxon>
    </lineage>
</organism>
<sequence length="336" mass="35709">MAGLTPLLDTLLHQVLGKRVDLQPARALNEPVKPLQAAIAPQAVHSDSRLDPRALLPQSLLAGDAGHPVARPAADTAGGGSAATLQLSPAAREIASLLARYPAPPSVLRGSPLQSEPGAPPEPAVLARAVQGQIARSGLFYESHLALWYRGRLPLAQLALEPQMTDSARPAAPPPGASAALPPAESDAPRRQSREEGTVARLPDTLASVLRHQLELLATPVVRWEGEVWEGLFLALAIFAPEVAWGDARRRGDEAAEGDAADAEEQAWSTELVLDLAQRGRLQVRMTLVAQALSLELTAATELTDSLAQRGEGLRTRLVDCGFQPVNLQFRILADE</sequence>
<keyword evidence="3" id="KW-0966">Cell projection</keyword>